<sequence length="216" mass="23273">MCLLITLLISFVAFCQGTPVLKSAPGIEILPAAFSDGNGPQYVIVGDNEDQAVTAAPATPRLQPRIQVAESVTTQQPVAPIVYQSAPQPAPVQYQQPQSIQYQQPQPVQYQQPQPVQYVQPQQPIQYQQPTFQQQAPVYYQQQPVQYAQQPTAYSPPRPVGRTIQRPEQSSSSPGFFDTIARAFGLDTGSSSNARAPRPAATSAPSALGLLGSALG</sequence>
<dbReference type="VEuPathDB" id="VectorBase:AEPI015224"/>
<keyword evidence="4" id="KW-1185">Reference proteome</keyword>
<reference evidence="3" key="2">
    <citation type="submission" date="2020-05" db="UniProtKB">
        <authorList>
            <consortium name="EnsemblMetazoa"/>
        </authorList>
    </citation>
    <scope>IDENTIFICATION</scope>
    <source>
        <strain evidence="3">Epiroticus2</strain>
    </source>
</reference>
<feature type="compositionally biased region" description="Low complexity" evidence="1">
    <location>
        <begin position="190"/>
        <end position="208"/>
    </location>
</feature>
<dbReference type="Proteomes" id="UP000075885">
    <property type="component" value="Unassembled WGS sequence"/>
</dbReference>
<feature type="chain" id="PRO_5013371799" description="DUF4794 domain-containing protein" evidence="2">
    <location>
        <begin position="18"/>
        <end position="216"/>
    </location>
</feature>
<keyword evidence="2" id="KW-0732">Signal</keyword>
<feature type="region of interest" description="Disordered" evidence="1">
    <location>
        <begin position="188"/>
        <end position="208"/>
    </location>
</feature>
<dbReference type="AlphaFoldDB" id="A0A240PKX6"/>
<evidence type="ECO:0008006" key="5">
    <source>
        <dbReference type="Google" id="ProtNLM"/>
    </source>
</evidence>
<evidence type="ECO:0000313" key="4">
    <source>
        <dbReference type="Proteomes" id="UP000075885"/>
    </source>
</evidence>
<evidence type="ECO:0000256" key="1">
    <source>
        <dbReference type="SAM" id="MobiDB-lite"/>
    </source>
</evidence>
<organism evidence="3 4">
    <name type="scientific">Anopheles epiroticus</name>
    <dbReference type="NCBI Taxonomy" id="199890"/>
    <lineage>
        <taxon>Eukaryota</taxon>
        <taxon>Metazoa</taxon>
        <taxon>Ecdysozoa</taxon>
        <taxon>Arthropoda</taxon>
        <taxon>Hexapoda</taxon>
        <taxon>Insecta</taxon>
        <taxon>Pterygota</taxon>
        <taxon>Neoptera</taxon>
        <taxon>Endopterygota</taxon>
        <taxon>Diptera</taxon>
        <taxon>Nematocera</taxon>
        <taxon>Culicoidea</taxon>
        <taxon>Culicidae</taxon>
        <taxon>Anophelinae</taxon>
        <taxon>Anopheles</taxon>
    </lineage>
</organism>
<accession>A0A240PKX6</accession>
<name>A0A240PKX6_9DIPT</name>
<evidence type="ECO:0000313" key="3">
    <source>
        <dbReference type="EnsemblMetazoa" id="AEPI015224-PA"/>
    </source>
</evidence>
<reference evidence="4" key="1">
    <citation type="submission" date="2013-03" db="EMBL/GenBank/DDBJ databases">
        <title>The Genome Sequence of Anopheles epiroticus epiroticus2.</title>
        <authorList>
            <consortium name="The Broad Institute Genomics Platform"/>
            <person name="Neafsey D.E."/>
            <person name="Howell P."/>
            <person name="Walker B."/>
            <person name="Young S.K."/>
            <person name="Zeng Q."/>
            <person name="Gargeya S."/>
            <person name="Fitzgerald M."/>
            <person name="Haas B."/>
            <person name="Abouelleil A."/>
            <person name="Allen A.W."/>
            <person name="Alvarado L."/>
            <person name="Arachchi H.M."/>
            <person name="Berlin A.M."/>
            <person name="Chapman S.B."/>
            <person name="Gainer-Dewar J."/>
            <person name="Goldberg J."/>
            <person name="Griggs A."/>
            <person name="Gujja S."/>
            <person name="Hansen M."/>
            <person name="Howarth C."/>
            <person name="Imamovic A."/>
            <person name="Ireland A."/>
            <person name="Larimer J."/>
            <person name="McCowan C."/>
            <person name="Murphy C."/>
            <person name="Pearson M."/>
            <person name="Poon T.W."/>
            <person name="Priest M."/>
            <person name="Roberts A."/>
            <person name="Saif S."/>
            <person name="Shea T."/>
            <person name="Sisk P."/>
            <person name="Sykes S."/>
            <person name="Wortman J."/>
            <person name="Nusbaum C."/>
            <person name="Birren B."/>
        </authorList>
    </citation>
    <scope>NUCLEOTIDE SEQUENCE [LARGE SCALE GENOMIC DNA]</scope>
    <source>
        <strain evidence="4">Epiroticus2</strain>
    </source>
</reference>
<proteinExistence type="predicted"/>
<feature type="signal peptide" evidence="2">
    <location>
        <begin position="1"/>
        <end position="17"/>
    </location>
</feature>
<feature type="region of interest" description="Disordered" evidence="1">
    <location>
        <begin position="150"/>
        <end position="175"/>
    </location>
</feature>
<dbReference type="EnsemblMetazoa" id="AEPI015224-RA">
    <property type="protein sequence ID" value="AEPI015224-PA"/>
    <property type="gene ID" value="AEPI015224"/>
</dbReference>
<evidence type="ECO:0000256" key="2">
    <source>
        <dbReference type="SAM" id="SignalP"/>
    </source>
</evidence>
<protein>
    <recommendedName>
        <fullName evidence="5">DUF4794 domain-containing protein</fullName>
    </recommendedName>
</protein>